<name>A0ABS7ZUX5_9GAMM</name>
<sequence length="155" mass="17497">MTWLIVLAVTLSLFGSVYWLKPSARDTRLAKLRFDAIKMGLQVRQFTFKPDSAKTGVREDITATSYTLMLDVKGQSELLYRVVGQPAWDADGLPEGLSWHNKGTEADADKIRKAVRQLNDNILLLEVFSNRVVFMPAEGKEASAENYMAFLRHFA</sequence>
<evidence type="ECO:0000313" key="2">
    <source>
        <dbReference type="Proteomes" id="UP000714380"/>
    </source>
</evidence>
<evidence type="ECO:0000313" key="1">
    <source>
        <dbReference type="EMBL" id="MCA6064913.1"/>
    </source>
</evidence>
<gene>
    <name evidence="1" type="ORF">I9W95_14995</name>
</gene>
<keyword evidence="2" id="KW-1185">Reference proteome</keyword>
<reference evidence="1 2" key="1">
    <citation type="submission" date="2020-12" db="EMBL/GenBank/DDBJ databases">
        <title>Novel Thalassolituus-related marine hydrocarbonoclastic bacteria mediated algae-derived hydrocarbons mineralization in twilight zone of the northern South China Sea.</title>
        <authorList>
            <person name="Dong C."/>
        </authorList>
    </citation>
    <scope>NUCLEOTIDE SEQUENCE [LARGE SCALE GENOMIC DNA]</scope>
    <source>
        <strain evidence="1 2">IMCC1826</strain>
    </source>
</reference>
<proteinExistence type="predicted"/>
<accession>A0ABS7ZUX5</accession>
<organism evidence="1 2">
    <name type="scientific">Thalassolituus marinus</name>
    <dbReference type="NCBI Taxonomy" id="671053"/>
    <lineage>
        <taxon>Bacteria</taxon>
        <taxon>Pseudomonadati</taxon>
        <taxon>Pseudomonadota</taxon>
        <taxon>Gammaproteobacteria</taxon>
        <taxon>Oceanospirillales</taxon>
        <taxon>Oceanospirillaceae</taxon>
        <taxon>Thalassolituus</taxon>
    </lineage>
</organism>
<dbReference type="EMBL" id="JAEDAH010000095">
    <property type="protein sequence ID" value="MCA6064913.1"/>
    <property type="molecule type" value="Genomic_DNA"/>
</dbReference>
<comment type="caution">
    <text evidence="1">The sequence shown here is derived from an EMBL/GenBank/DDBJ whole genome shotgun (WGS) entry which is preliminary data.</text>
</comment>
<dbReference type="RefSeq" id="WP_225676344.1">
    <property type="nucleotide sequence ID" value="NZ_JAEDAH010000095.1"/>
</dbReference>
<dbReference type="Proteomes" id="UP000714380">
    <property type="component" value="Unassembled WGS sequence"/>
</dbReference>
<protein>
    <submittedName>
        <fullName evidence="1">Uncharacterized protein</fullName>
    </submittedName>
</protein>